<gene>
    <name evidence="2" type="ORF">OUZ56_022178</name>
</gene>
<evidence type="ECO:0000256" key="1">
    <source>
        <dbReference type="SAM" id="MobiDB-lite"/>
    </source>
</evidence>
<sequence length="79" mass="9362">MTDRQKANQQQQPSREKDESIETYVSDTIIAVFGMLPRERKDQRPFLTPGIDAIRYEYKRSADCFSRDGPQEPLQIEWR</sequence>
<accession>A0ABR0AVP8</accession>
<comment type="caution">
    <text evidence="2">The sequence shown here is derived from an EMBL/GenBank/DDBJ whole genome shotgun (WGS) entry which is preliminary data.</text>
</comment>
<name>A0ABR0AVP8_9CRUS</name>
<organism evidence="2 3">
    <name type="scientific">Daphnia magna</name>
    <dbReference type="NCBI Taxonomy" id="35525"/>
    <lineage>
        <taxon>Eukaryota</taxon>
        <taxon>Metazoa</taxon>
        <taxon>Ecdysozoa</taxon>
        <taxon>Arthropoda</taxon>
        <taxon>Crustacea</taxon>
        <taxon>Branchiopoda</taxon>
        <taxon>Diplostraca</taxon>
        <taxon>Cladocera</taxon>
        <taxon>Anomopoda</taxon>
        <taxon>Daphniidae</taxon>
        <taxon>Daphnia</taxon>
    </lineage>
</organism>
<evidence type="ECO:0000313" key="3">
    <source>
        <dbReference type="Proteomes" id="UP001234178"/>
    </source>
</evidence>
<keyword evidence="3" id="KW-1185">Reference proteome</keyword>
<dbReference type="Proteomes" id="UP001234178">
    <property type="component" value="Unassembled WGS sequence"/>
</dbReference>
<evidence type="ECO:0000313" key="2">
    <source>
        <dbReference type="EMBL" id="KAK4029168.1"/>
    </source>
</evidence>
<reference evidence="2 3" key="1">
    <citation type="journal article" date="2023" name="Nucleic Acids Res.">
        <title>The hologenome of Daphnia magna reveals possible DNA methylation and microbiome-mediated evolution of the host genome.</title>
        <authorList>
            <person name="Chaturvedi A."/>
            <person name="Li X."/>
            <person name="Dhandapani V."/>
            <person name="Marshall H."/>
            <person name="Kissane S."/>
            <person name="Cuenca-Cambronero M."/>
            <person name="Asole G."/>
            <person name="Calvet F."/>
            <person name="Ruiz-Romero M."/>
            <person name="Marangio P."/>
            <person name="Guigo R."/>
            <person name="Rago D."/>
            <person name="Mirbahai L."/>
            <person name="Eastwood N."/>
            <person name="Colbourne J.K."/>
            <person name="Zhou J."/>
            <person name="Mallon E."/>
            <person name="Orsini L."/>
        </authorList>
    </citation>
    <scope>NUCLEOTIDE SEQUENCE [LARGE SCALE GENOMIC DNA]</scope>
    <source>
        <strain evidence="2">LRV0_1</strain>
    </source>
</reference>
<protein>
    <submittedName>
        <fullName evidence="2">Uncharacterized protein</fullName>
    </submittedName>
</protein>
<proteinExistence type="predicted"/>
<dbReference type="EMBL" id="JAOYFB010000039">
    <property type="protein sequence ID" value="KAK4029168.1"/>
    <property type="molecule type" value="Genomic_DNA"/>
</dbReference>
<feature type="region of interest" description="Disordered" evidence="1">
    <location>
        <begin position="1"/>
        <end position="22"/>
    </location>
</feature>